<dbReference type="RefSeq" id="XP_023428648.1">
    <property type="nucleotide sequence ID" value="XM_023575472.1"/>
</dbReference>
<evidence type="ECO:0000313" key="11">
    <source>
        <dbReference type="Proteomes" id="UP000016800"/>
    </source>
</evidence>
<dbReference type="HOGENOM" id="CLU_063293_2_0_1"/>
<keyword evidence="7" id="KW-0106">Calcium</keyword>
<comment type="cofactor">
    <cofactor evidence="8">
        <name>Zn(2+)</name>
        <dbReference type="ChEBI" id="CHEBI:29105"/>
    </cofactor>
</comment>
<evidence type="ECO:0000256" key="6">
    <source>
        <dbReference type="ARBA" id="ARBA00023136"/>
    </source>
</evidence>
<feature type="transmembrane region" description="Helical" evidence="9">
    <location>
        <begin position="70"/>
        <end position="92"/>
    </location>
</feature>
<sequence>MFENLSLRIPYPTPQEGFWGQPTSTLNWCEEDYILSHYTAEITNTLTNVLFIALGIRGVRNCLKYKHDTVFVIAYLGYLLVGCGSFAFHATLSYPMQLVDELSMIYTTSILCYAIFAHERSRLFSIFLGIGLVALSISITAYYHYIQDPTFHQNAFSILFLATVFQSLYTMEAILRPMLSKTYTNKPSRASVLSKETRRSLVQGDRAIIYEMRWIVTMGFITCAAGIAAWKVDNIRCSDLVRWRHEVGLPWGILLEGHGWWYVIAPRYCAVL</sequence>
<feature type="transmembrane region" description="Helical" evidence="9">
    <location>
        <begin position="151"/>
        <end position="171"/>
    </location>
</feature>
<keyword evidence="6 9" id="KW-0472">Membrane</keyword>
<gene>
    <name evidence="10" type="ORF">FFUJ_03606</name>
</gene>
<evidence type="ECO:0000313" key="10">
    <source>
        <dbReference type="EMBL" id="CCT66567.1"/>
    </source>
</evidence>
<evidence type="ECO:0000256" key="8">
    <source>
        <dbReference type="PIRSR" id="PIRSR608901-2"/>
    </source>
</evidence>
<feature type="binding site" evidence="7">
    <location>
        <position position="41"/>
    </location>
    <ligand>
        <name>Ca(2+)</name>
        <dbReference type="ChEBI" id="CHEBI:29108"/>
    </ligand>
</feature>
<organism evidence="10 11">
    <name type="scientific">Gibberella fujikuroi (strain CBS 195.34 / IMI 58289 / NRRL A-6831)</name>
    <name type="common">Bakanae and foot rot disease fungus</name>
    <name type="synonym">Fusarium fujikuroi</name>
    <dbReference type="NCBI Taxonomy" id="1279085"/>
    <lineage>
        <taxon>Eukaryota</taxon>
        <taxon>Fungi</taxon>
        <taxon>Dikarya</taxon>
        <taxon>Ascomycota</taxon>
        <taxon>Pezizomycotina</taxon>
        <taxon>Sordariomycetes</taxon>
        <taxon>Hypocreomycetidae</taxon>
        <taxon>Hypocreales</taxon>
        <taxon>Nectriaceae</taxon>
        <taxon>Fusarium</taxon>
        <taxon>Fusarium fujikuroi species complex</taxon>
    </lineage>
</organism>
<feature type="transmembrane region" description="Helical" evidence="9">
    <location>
        <begin position="98"/>
        <end position="116"/>
    </location>
</feature>
<name>S0DYW7_GIBF5</name>
<evidence type="ECO:0000256" key="4">
    <source>
        <dbReference type="ARBA" id="ARBA00022801"/>
    </source>
</evidence>
<dbReference type="GeneID" id="35397088"/>
<keyword evidence="11" id="KW-1185">Reference proteome</keyword>
<evidence type="ECO:0000256" key="5">
    <source>
        <dbReference type="ARBA" id="ARBA00022989"/>
    </source>
</evidence>
<dbReference type="Proteomes" id="UP000016800">
    <property type="component" value="Chromosome III"/>
</dbReference>
<feature type="binding site" evidence="7">
    <location>
        <position position="30"/>
    </location>
    <ligand>
        <name>Ca(2+)</name>
        <dbReference type="ChEBI" id="CHEBI:29108"/>
    </ligand>
</feature>
<dbReference type="GO" id="GO:0016811">
    <property type="term" value="F:hydrolase activity, acting on carbon-nitrogen (but not peptide) bonds, in linear amides"/>
    <property type="evidence" value="ECO:0007669"/>
    <property type="project" value="InterPro"/>
</dbReference>
<feature type="binding site" evidence="8">
    <location>
        <position position="258"/>
    </location>
    <ligand>
        <name>Zn(2+)</name>
        <dbReference type="ChEBI" id="CHEBI:29105"/>
        <note>catalytic</note>
    </ligand>
</feature>
<evidence type="ECO:0000256" key="3">
    <source>
        <dbReference type="ARBA" id="ARBA00022692"/>
    </source>
</evidence>
<keyword evidence="3 9" id="KW-0812">Transmembrane</keyword>
<keyword evidence="4" id="KW-0378">Hydrolase</keyword>
<keyword evidence="8" id="KW-0862">Zinc</keyword>
<dbReference type="EMBL" id="HF679025">
    <property type="protein sequence ID" value="CCT66567.1"/>
    <property type="molecule type" value="Genomic_DNA"/>
</dbReference>
<dbReference type="GO" id="GO:0046872">
    <property type="term" value="F:metal ion binding"/>
    <property type="evidence" value="ECO:0007669"/>
    <property type="project" value="UniProtKB-KW"/>
</dbReference>
<keyword evidence="5 9" id="KW-1133">Transmembrane helix</keyword>
<feature type="binding site" evidence="7">
    <location>
        <position position="28"/>
    </location>
    <ligand>
        <name>Ca(2+)</name>
        <dbReference type="ChEBI" id="CHEBI:29108"/>
    </ligand>
</feature>
<feature type="transmembrane region" description="Helical" evidence="9">
    <location>
        <begin position="208"/>
        <end position="230"/>
    </location>
</feature>
<dbReference type="GO" id="GO:0005789">
    <property type="term" value="C:endoplasmic reticulum membrane"/>
    <property type="evidence" value="ECO:0007669"/>
    <property type="project" value="TreeGrafter"/>
</dbReference>
<comment type="similarity">
    <text evidence="2">Belongs to the alkaline ceramidase family.</text>
</comment>
<dbReference type="PANTHER" id="PTHR46187">
    <property type="entry name" value="ALKALINE CERAMIDASE 3"/>
    <property type="match status" value="1"/>
</dbReference>
<feature type="binding site" evidence="8">
    <location>
        <position position="89"/>
    </location>
    <ligand>
        <name>Zn(2+)</name>
        <dbReference type="ChEBI" id="CHEBI:29105"/>
        <note>catalytic</note>
    </ligand>
</feature>
<dbReference type="InterPro" id="IPR008901">
    <property type="entry name" value="ACER"/>
</dbReference>
<dbReference type="Pfam" id="PF05875">
    <property type="entry name" value="Ceramidase"/>
    <property type="match status" value="1"/>
</dbReference>
<comment type="subcellular location">
    <subcellularLocation>
        <location evidence="1">Membrane</location>
        <topology evidence="1">Multi-pass membrane protein</topology>
    </subcellularLocation>
</comment>
<keyword evidence="7" id="KW-0479">Metal-binding</keyword>
<dbReference type="AlphaFoldDB" id="S0DYW7"/>
<dbReference type="PANTHER" id="PTHR46187:SF3">
    <property type="entry name" value="ALKALINE CERAMIDASE 3"/>
    <property type="match status" value="1"/>
</dbReference>
<evidence type="ECO:0000256" key="9">
    <source>
        <dbReference type="SAM" id="Phobius"/>
    </source>
</evidence>
<dbReference type="VEuPathDB" id="FungiDB:FFUJ_03606"/>
<accession>S0DYW7</accession>
<dbReference type="GO" id="GO:0046513">
    <property type="term" value="P:ceramide biosynthetic process"/>
    <property type="evidence" value="ECO:0007669"/>
    <property type="project" value="TreeGrafter"/>
</dbReference>
<proteinExistence type="inferred from homology"/>
<evidence type="ECO:0000256" key="1">
    <source>
        <dbReference type="ARBA" id="ARBA00004141"/>
    </source>
</evidence>
<dbReference type="GO" id="GO:0046514">
    <property type="term" value="P:ceramide catabolic process"/>
    <property type="evidence" value="ECO:0007669"/>
    <property type="project" value="TreeGrafter"/>
</dbReference>
<evidence type="ECO:0000256" key="2">
    <source>
        <dbReference type="ARBA" id="ARBA00009780"/>
    </source>
</evidence>
<reference evidence="11" key="1">
    <citation type="journal article" date="2013" name="PLoS Pathog.">
        <title>Deciphering the cryptic genome: genome-wide analyses of the rice pathogen Fusarium fujikuroi reveal complex regulation of secondary metabolism and novel metabolites.</title>
        <authorList>
            <person name="Wiemann P."/>
            <person name="Sieber C.M."/>
            <person name="von Bargen K.W."/>
            <person name="Studt L."/>
            <person name="Niehaus E.M."/>
            <person name="Espino J.J."/>
            <person name="Huss K."/>
            <person name="Michielse C.B."/>
            <person name="Albermann S."/>
            <person name="Wagner D."/>
            <person name="Bergner S.V."/>
            <person name="Connolly L.R."/>
            <person name="Fischer A."/>
            <person name="Reuter G."/>
            <person name="Kleigrewe K."/>
            <person name="Bald T."/>
            <person name="Wingfield B.D."/>
            <person name="Ophir R."/>
            <person name="Freeman S."/>
            <person name="Hippler M."/>
            <person name="Smith K.M."/>
            <person name="Brown D.W."/>
            <person name="Proctor R.H."/>
            <person name="Munsterkotter M."/>
            <person name="Freitag M."/>
            <person name="Humpf H.U."/>
            <person name="Guldener U."/>
            <person name="Tudzynski B."/>
        </authorList>
    </citation>
    <scope>NUCLEOTIDE SEQUENCE [LARGE SCALE GENOMIC DNA]</scope>
    <source>
        <strain evidence="11">CBS 195.34 / IMI 58289 / NRRL A-6831</strain>
    </source>
</reference>
<dbReference type="STRING" id="1279085.S0DYW7"/>
<evidence type="ECO:0000256" key="7">
    <source>
        <dbReference type="PIRSR" id="PIRSR608901-1"/>
    </source>
</evidence>
<protein>
    <submittedName>
        <fullName evidence="10">Related to YPC1-alkaline ceramidase</fullName>
    </submittedName>
</protein>
<feature type="transmembrane region" description="Helical" evidence="9">
    <location>
        <begin position="123"/>
        <end position="145"/>
    </location>
</feature>